<gene>
    <name evidence="9" type="ORF">AMS69_15975</name>
</gene>
<dbReference type="PROSITE" id="PS50109">
    <property type="entry name" value="HIS_KIN"/>
    <property type="match status" value="1"/>
</dbReference>
<keyword evidence="4" id="KW-0808">Transferase</keyword>
<dbReference type="Proteomes" id="UP000037729">
    <property type="component" value="Unassembled WGS sequence"/>
</dbReference>
<dbReference type="PROSITE" id="PS50113">
    <property type="entry name" value="PAC"/>
    <property type="match status" value="1"/>
</dbReference>
<dbReference type="CDD" id="cd00075">
    <property type="entry name" value="HATPase"/>
    <property type="match status" value="1"/>
</dbReference>
<feature type="domain" description="Histidine kinase" evidence="7">
    <location>
        <begin position="208"/>
        <end position="405"/>
    </location>
</feature>
<dbReference type="PANTHER" id="PTHR43711">
    <property type="entry name" value="TWO-COMPONENT HISTIDINE KINASE"/>
    <property type="match status" value="1"/>
</dbReference>
<dbReference type="SUPFAM" id="SSF55874">
    <property type="entry name" value="ATPase domain of HSP90 chaperone/DNA topoisomerase II/histidine kinase"/>
    <property type="match status" value="1"/>
</dbReference>
<comment type="catalytic activity">
    <reaction evidence="1">
        <text>ATP + protein L-histidine = ADP + protein N-phospho-L-histidine.</text>
        <dbReference type="EC" id="2.7.13.3"/>
    </reaction>
</comment>
<dbReference type="Gene3D" id="3.30.450.20">
    <property type="entry name" value="PAS domain"/>
    <property type="match status" value="1"/>
</dbReference>
<dbReference type="SMART" id="SM00387">
    <property type="entry name" value="HATPase_c"/>
    <property type="match status" value="1"/>
</dbReference>
<evidence type="ECO:0000256" key="2">
    <source>
        <dbReference type="ARBA" id="ARBA00012438"/>
    </source>
</evidence>
<dbReference type="InterPro" id="IPR004358">
    <property type="entry name" value="Sig_transdc_His_kin-like_C"/>
</dbReference>
<comment type="caution">
    <text evidence="9">The sequence shown here is derived from an EMBL/GenBank/DDBJ whole genome shotgun (WGS) entry which is preliminary data.</text>
</comment>
<dbReference type="SUPFAM" id="SSF47384">
    <property type="entry name" value="Homodimeric domain of signal transducing histidine kinase"/>
    <property type="match status" value="1"/>
</dbReference>
<dbReference type="PANTHER" id="PTHR43711:SF1">
    <property type="entry name" value="HISTIDINE KINASE 1"/>
    <property type="match status" value="1"/>
</dbReference>
<dbReference type="InterPro" id="IPR050736">
    <property type="entry name" value="Sensor_HK_Regulatory"/>
</dbReference>
<protein>
    <recommendedName>
        <fullName evidence="2">histidine kinase</fullName>
        <ecNumber evidence="2">2.7.13.3</ecNumber>
    </recommendedName>
</protein>
<dbReference type="PRINTS" id="PR00344">
    <property type="entry name" value="BCTRLSENSOR"/>
</dbReference>
<dbReference type="EC" id="2.7.13.3" evidence="2"/>
<dbReference type="EMBL" id="LIUF01000005">
    <property type="protein sequence ID" value="KOX92042.1"/>
    <property type="molecule type" value="Genomic_DNA"/>
</dbReference>
<evidence type="ECO:0000313" key="9">
    <source>
        <dbReference type="EMBL" id="KOX92042.1"/>
    </source>
</evidence>
<keyword evidence="3" id="KW-0597">Phosphoprotein</keyword>
<evidence type="ECO:0000256" key="5">
    <source>
        <dbReference type="ARBA" id="ARBA00022777"/>
    </source>
</evidence>
<dbReference type="CDD" id="cd00082">
    <property type="entry name" value="HisKA"/>
    <property type="match status" value="1"/>
</dbReference>
<organism evidence="9 10">
    <name type="scientific">Haloarcula rubripromontorii</name>
    <dbReference type="NCBI Taxonomy" id="1705562"/>
    <lineage>
        <taxon>Archaea</taxon>
        <taxon>Methanobacteriati</taxon>
        <taxon>Methanobacteriota</taxon>
        <taxon>Stenosarchaea group</taxon>
        <taxon>Halobacteria</taxon>
        <taxon>Halobacteriales</taxon>
        <taxon>Haloarculaceae</taxon>
        <taxon>Haloarcula</taxon>
    </lineage>
</organism>
<dbReference type="AlphaFoldDB" id="A0A0M9AHD4"/>
<reference evidence="9 10" key="1">
    <citation type="submission" date="2015-08" db="EMBL/GenBank/DDBJ databases">
        <title>Genomes of Isolates from Cabo Rojo, PR.</title>
        <authorList>
            <person name="Sanchez-Nieves R.L."/>
            <person name="Montalvo-Rodriguez R."/>
        </authorList>
    </citation>
    <scope>NUCLEOTIDE SEQUENCE [LARGE SCALE GENOMIC DNA]</scope>
    <source>
        <strain evidence="9 10">SL3</strain>
    </source>
</reference>
<evidence type="ECO:0000259" key="7">
    <source>
        <dbReference type="PROSITE" id="PS50109"/>
    </source>
</evidence>
<dbReference type="InterPro" id="IPR035965">
    <property type="entry name" value="PAS-like_dom_sf"/>
</dbReference>
<dbReference type="SUPFAM" id="SSF55785">
    <property type="entry name" value="PYP-like sensor domain (PAS domain)"/>
    <property type="match status" value="1"/>
</dbReference>
<proteinExistence type="predicted"/>
<keyword evidence="10" id="KW-1185">Reference proteome</keyword>
<evidence type="ECO:0000256" key="4">
    <source>
        <dbReference type="ARBA" id="ARBA00022679"/>
    </source>
</evidence>
<accession>A0A0M9AHD4</accession>
<evidence type="ECO:0000256" key="6">
    <source>
        <dbReference type="ARBA" id="ARBA00023012"/>
    </source>
</evidence>
<dbReference type="InterPro" id="IPR000014">
    <property type="entry name" value="PAS"/>
</dbReference>
<dbReference type="InterPro" id="IPR003661">
    <property type="entry name" value="HisK_dim/P_dom"/>
</dbReference>
<dbReference type="GO" id="GO:0000155">
    <property type="term" value="F:phosphorelay sensor kinase activity"/>
    <property type="evidence" value="ECO:0007669"/>
    <property type="project" value="InterPro"/>
</dbReference>
<dbReference type="Pfam" id="PF02518">
    <property type="entry name" value="HATPase_c"/>
    <property type="match status" value="1"/>
</dbReference>
<dbReference type="InterPro" id="IPR003594">
    <property type="entry name" value="HATPase_dom"/>
</dbReference>
<dbReference type="InterPro" id="IPR036890">
    <property type="entry name" value="HATPase_C_sf"/>
</dbReference>
<dbReference type="STRING" id="1705562.AMS69_15975"/>
<keyword evidence="5" id="KW-0418">Kinase</keyword>
<dbReference type="InterPro" id="IPR000700">
    <property type="entry name" value="PAS-assoc_C"/>
</dbReference>
<sequence length="405" mass="44487">MNRTGLVSKFAETVGIEKASAIVDDAIADLGISDETEIDDTDAQDICDIIQHNNEGYIALVASELRVQLAAQERFDALLGNIPNPAVVVGFEQREPYVKSINEAFADSFGYDQTDAVGAELRTLLAPPGADSEVIRTDWWEQTGQSEQEVRRMTASGEVRTYLFRSTVVTRDSSQLEGYGIYTDITDRKRREQQLKHQNERLDEFVSIVSHDLRNPLNVASGRTQLLLDDIEDVAVREGLQEVAAAHERMARILDDTLTLARQGRVVGETASVSIETVAADAWQQVETEDATLSIETEATVEADAERLQQLFENLYRNAIEHAGAECSVVVSVPEGHEQSGFSIADDGPGIPPDDRELVFEHGYSTNADGTGFGLSIVQSIVEAHGWSVAVSESEMGGARFDIRW</sequence>
<dbReference type="Pfam" id="PF00512">
    <property type="entry name" value="HisKA"/>
    <property type="match status" value="1"/>
</dbReference>
<dbReference type="Gene3D" id="3.30.565.10">
    <property type="entry name" value="Histidine kinase-like ATPase, C-terminal domain"/>
    <property type="match status" value="1"/>
</dbReference>
<dbReference type="RefSeq" id="WP_053969062.1">
    <property type="nucleotide sequence ID" value="NZ_LIUF01000005.1"/>
</dbReference>
<dbReference type="SMART" id="SM00388">
    <property type="entry name" value="HisKA"/>
    <property type="match status" value="1"/>
</dbReference>
<name>A0A0M9AHD4_9EURY</name>
<evidence type="ECO:0000313" key="10">
    <source>
        <dbReference type="Proteomes" id="UP000037729"/>
    </source>
</evidence>
<dbReference type="Gene3D" id="1.10.287.130">
    <property type="match status" value="1"/>
</dbReference>
<evidence type="ECO:0000256" key="1">
    <source>
        <dbReference type="ARBA" id="ARBA00000085"/>
    </source>
</evidence>
<keyword evidence="6" id="KW-0902">Two-component regulatory system</keyword>
<dbReference type="InterPro" id="IPR005467">
    <property type="entry name" value="His_kinase_dom"/>
</dbReference>
<dbReference type="InterPro" id="IPR036097">
    <property type="entry name" value="HisK_dim/P_sf"/>
</dbReference>
<dbReference type="OrthoDB" id="8127at2157"/>
<dbReference type="NCBIfam" id="TIGR00229">
    <property type="entry name" value="sensory_box"/>
    <property type="match status" value="1"/>
</dbReference>
<evidence type="ECO:0000259" key="8">
    <source>
        <dbReference type="PROSITE" id="PS50113"/>
    </source>
</evidence>
<evidence type="ECO:0000256" key="3">
    <source>
        <dbReference type="ARBA" id="ARBA00022553"/>
    </source>
</evidence>
<dbReference type="PATRIC" id="fig|1705562.3.peg.4101"/>
<feature type="domain" description="PAC" evidence="8">
    <location>
        <begin position="146"/>
        <end position="197"/>
    </location>
</feature>